<dbReference type="Proteomes" id="UP001206483">
    <property type="component" value="Unassembled WGS sequence"/>
</dbReference>
<proteinExistence type="predicted"/>
<accession>A0ABT1J2A8</accession>
<sequence length="86" mass="9348">MAVHTAALADARALRHQAAFRLGAASRLRGTHDRTDPQVRDLTRNGRDALGVDAFAAAYDEGWRLDRATAATEVDPARMPGDQQVH</sequence>
<name>A0ABT1J2A8_9ACTN</name>
<reference evidence="1 2" key="1">
    <citation type="submission" date="2022-06" db="EMBL/GenBank/DDBJ databases">
        <title>Sequencing the genomes of 1000 actinobacteria strains.</title>
        <authorList>
            <person name="Klenk H.-P."/>
        </authorList>
    </citation>
    <scope>NUCLEOTIDE SEQUENCE [LARGE SCALE GENOMIC DNA]</scope>
    <source>
        <strain evidence="1 2">DSM 41656</strain>
    </source>
</reference>
<gene>
    <name evidence="1" type="ORF">FHR36_004734</name>
</gene>
<protein>
    <submittedName>
        <fullName evidence="1">Uncharacterized protein</fullName>
    </submittedName>
</protein>
<keyword evidence="2" id="KW-1185">Reference proteome</keyword>
<evidence type="ECO:0000313" key="2">
    <source>
        <dbReference type="Proteomes" id="UP001206483"/>
    </source>
</evidence>
<organism evidence="1 2">
    <name type="scientific">Kitasatospora paracochleata</name>
    <dbReference type="NCBI Taxonomy" id="58354"/>
    <lineage>
        <taxon>Bacteria</taxon>
        <taxon>Bacillati</taxon>
        <taxon>Actinomycetota</taxon>
        <taxon>Actinomycetes</taxon>
        <taxon>Kitasatosporales</taxon>
        <taxon>Streptomycetaceae</taxon>
        <taxon>Kitasatospora</taxon>
    </lineage>
</organism>
<dbReference type="RefSeq" id="WP_253800160.1">
    <property type="nucleotide sequence ID" value="NZ_BAAAUB010000002.1"/>
</dbReference>
<evidence type="ECO:0000313" key="1">
    <source>
        <dbReference type="EMBL" id="MCP2311571.1"/>
    </source>
</evidence>
<dbReference type="EMBL" id="JAMZDX010000004">
    <property type="protein sequence ID" value="MCP2311571.1"/>
    <property type="molecule type" value="Genomic_DNA"/>
</dbReference>
<comment type="caution">
    <text evidence="1">The sequence shown here is derived from an EMBL/GenBank/DDBJ whole genome shotgun (WGS) entry which is preliminary data.</text>
</comment>